<feature type="transmembrane region" description="Helical" evidence="8">
    <location>
        <begin position="571"/>
        <end position="589"/>
    </location>
</feature>
<keyword evidence="12" id="KW-1185">Reference proteome</keyword>
<organism evidence="11 12">
    <name type="scientific">Aquibacillus koreensis</name>
    <dbReference type="NCBI Taxonomy" id="279446"/>
    <lineage>
        <taxon>Bacteria</taxon>
        <taxon>Bacillati</taxon>
        <taxon>Bacillota</taxon>
        <taxon>Bacilli</taxon>
        <taxon>Bacillales</taxon>
        <taxon>Bacillaceae</taxon>
        <taxon>Aquibacillus</taxon>
    </lineage>
</organism>
<evidence type="ECO:0000259" key="10">
    <source>
        <dbReference type="PROSITE" id="PS51762"/>
    </source>
</evidence>
<keyword evidence="8" id="KW-1133">Transmembrane helix</keyword>
<feature type="domain" description="F5/8 type C" evidence="9">
    <location>
        <begin position="300"/>
        <end position="443"/>
    </location>
</feature>
<evidence type="ECO:0000256" key="6">
    <source>
        <dbReference type="ARBA" id="ARBA00023088"/>
    </source>
</evidence>
<dbReference type="Gene3D" id="2.60.120.260">
    <property type="entry name" value="Galactose-binding domain-like"/>
    <property type="match status" value="1"/>
</dbReference>
<name>A0A9X3WHN5_9BACI</name>
<accession>A0A9X3WHN5</accession>
<dbReference type="RefSeq" id="WP_259870600.1">
    <property type="nucleotide sequence ID" value="NZ_JAMQJZ010000003.1"/>
</dbReference>
<keyword evidence="6" id="KW-0572">Peptidoglycan-anchor</keyword>
<dbReference type="SUPFAM" id="SSF49899">
    <property type="entry name" value="Concanavalin A-like lectins/glucanases"/>
    <property type="match status" value="1"/>
</dbReference>
<dbReference type="InterPro" id="IPR000757">
    <property type="entry name" value="Beta-glucanase-like"/>
</dbReference>
<reference evidence="11" key="1">
    <citation type="submission" date="2022-06" db="EMBL/GenBank/DDBJ databases">
        <title>Aquibacillus sp. a new bacterium isolated from soil saline samples.</title>
        <authorList>
            <person name="Galisteo C."/>
            <person name="De La Haba R."/>
            <person name="Sanchez-Porro C."/>
            <person name="Ventosa A."/>
        </authorList>
    </citation>
    <scope>NUCLEOTIDE SEQUENCE</scope>
    <source>
        <strain evidence="11">JCM 12387</strain>
    </source>
</reference>
<dbReference type="CDD" id="cd08023">
    <property type="entry name" value="GH16_laminarinase_like"/>
    <property type="match status" value="1"/>
</dbReference>
<proteinExistence type="inferred from homology"/>
<evidence type="ECO:0000256" key="4">
    <source>
        <dbReference type="ARBA" id="ARBA00022525"/>
    </source>
</evidence>
<evidence type="ECO:0000256" key="3">
    <source>
        <dbReference type="ARBA" id="ARBA00022512"/>
    </source>
</evidence>
<dbReference type="NCBIfam" id="TIGR01167">
    <property type="entry name" value="LPXTG_anchor"/>
    <property type="match status" value="1"/>
</dbReference>
<feature type="compositionally biased region" description="Basic and acidic residues" evidence="7">
    <location>
        <begin position="521"/>
        <end position="561"/>
    </location>
</feature>
<feature type="compositionally biased region" description="Acidic residues" evidence="7">
    <location>
        <begin position="462"/>
        <end position="516"/>
    </location>
</feature>
<sequence>MKKKWTTIVMAMILVFLYFGLVVHAESITDGHRSKPILLASTSTIEHEHYEDWELVWNDEFEGTGDNLNANGIDLDKWSFQNGTGAAYGLDGWGNDEQQSYQEQNAKVEDGKLIISAKKERTHGKPYSSAKLYTKPTYSKTYGKFEARMKLPEGDGLWPAFWMMPTDDVYGGWANSGELDIMEAKGRLIDEVGGTIHYGGNWPNNVYSHGSYHFEEGDDITNYHIYSVEWEPGEIRWYVDGELYHTENNWYSLGENNSDFPAPFNQDFHMILNLAVGGTFDGYRLPDDTELPAQMEVDYVRVYELTGRDYLHPSMKATVTTNVDTTQGNPNNILDGDLQTRWSSGTPMEPGQSLTIDLKNETYFNQLVLDAAASANDYARGYEVYASNDRDNWGDPIASGTGNRSKITVDFPVQTARYIKIVQTSHHQNWWSIAEVGINHAVDVDEPGTDDPGKDGPGPEDPGTEDPGPDDPGTEDPGTEDPETEDPTEDPEEDPGTEDPGTENPETEEPGTEDPETQNPETEKPETQNPETKDPVQKDDQNKEEESKGDKQSGNDQKQEEGLPNTATSTYNLIFIGLVVILFGGIVYMNHKRKIKTN</sequence>
<keyword evidence="3" id="KW-0134">Cell wall</keyword>
<keyword evidence="5" id="KW-0732">Signal</keyword>
<comment type="similarity">
    <text evidence="2">Belongs to the glycosyl hydrolase 16 family.</text>
</comment>
<protein>
    <submittedName>
        <fullName evidence="11">Family 16 glycosylhydrolase</fullName>
    </submittedName>
</protein>
<dbReference type="Pfam" id="PF00722">
    <property type="entry name" value="Glyco_hydro_16"/>
    <property type="match status" value="1"/>
</dbReference>
<dbReference type="GO" id="GO:0005975">
    <property type="term" value="P:carbohydrate metabolic process"/>
    <property type="evidence" value="ECO:0007669"/>
    <property type="project" value="InterPro"/>
</dbReference>
<dbReference type="Pfam" id="PF00754">
    <property type="entry name" value="F5_F8_type_C"/>
    <property type="match status" value="1"/>
</dbReference>
<dbReference type="Pfam" id="PF00746">
    <property type="entry name" value="Gram_pos_anchor"/>
    <property type="match status" value="1"/>
</dbReference>
<gene>
    <name evidence="11" type="ORF">NC661_06110</name>
</gene>
<dbReference type="InterPro" id="IPR019931">
    <property type="entry name" value="LPXTG_anchor"/>
</dbReference>
<dbReference type="PANTHER" id="PTHR10963:SF55">
    <property type="entry name" value="GLYCOSIDE HYDROLASE FAMILY 16 PROTEIN"/>
    <property type="match status" value="1"/>
</dbReference>
<keyword evidence="4" id="KW-0964">Secreted</keyword>
<evidence type="ECO:0000313" key="12">
    <source>
        <dbReference type="Proteomes" id="UP001145072"/>
    </source>
</evidence>
<evidence type="ECO:0000256" key="5">
    <source>
        <dbReference type="ARBA" id="ARBA00022729"/>
    </source>
</evidence>
<comment type="subcellular location">
    <subcellularLocation>
        <location evidence="1">Secreted</location>
        <location evidence="1">Cell wall</location>
        <topology evidence="1">Peptidoglycan-anchor</topology>
    </subcellularLocation>
</comment>
<dbReference type="PROSITE" id="PS50022">
    <property type="entry name" value="FA58C_3"/>
    <property type="match status" value="1"/>
</dbReference>
<keyword evidence="8" id="KW-0472">Membrane</keyword>
<dbReference type="SUPFAM" id="SSF49785">
    <property type="entry name" value="Galactose-binding domain-like"/>
    <property type="match status" value="1"/>
</dbReference>
<dbReference type="EMBL" id="JAMQJZ010000003">
    <property type="protein sequence ID" value="MDC3419942.1"/>
    <property type="molecule type" value="Genomic_DNA"/>
</dbReference>
<evidence type="ECO:0000313" key="11">
    <source>
        <dbReference type="EMBL" id="MDC3419942.1"/>
    </source>
</evidence>
<dbReference type="Proteomes" id="UP001145072">
    <property type="component" value="Unassembled WGS sequence"/>
</dbReference>
<dbReference type="InterPro" id="IPR013320">
    <property type="entry name" value="ConA-like_dom_sf"/>
</dbReference>
<dbReference type="AlphaFoldDB" id="A0A9X3WHN5"/>
<dbReference type="InterPro" id="IPR000421">
    <property type="entry name" value="FA58C"/>
</dbReference>
<evidence type="ECO:0000256" key="1">
    <source>
        <dbReference type="ARBA" id="ARBA00004168"/>
    </source>
</evidence>
<feature type="domain" description="GH16" evidence="10">
    <location>
        <begin position="51"/>
        <end position="308"/>
    </location>
</feature>
<dbReference type="PROSITE" id="PS51762">
    <property type="entry name" value="GH16_2"/>
    <property type="match status" value="1"/>
</dbReference>
<keyword evidence="8" id="KW-0812">Transmembrane</keyword>
<evidence type="ECO:0000256" key="8">
    <source>
        <dbReference type="SAM" id="Phobius"/>
    </source>
</evidence>
<dbReference type="PANTHER" id="PTHR10963">
    <property type="entry name" value="GLYCOSYL HYDROLASE-RELATED"/>
    <property type="match status" value="1"/>
</dbReference>
<comment type="caution">
    <text evidence="11">The sequence shown here is derived from an EMBL/GenBank/DDBJ whole genome shotgun (WGS) entry which is preliminary data.</text>
</comment>
<evidence type="ECO:0000256" key="2">
    <source>
        <dbReference type="ARBA" id="ARBA00006865"/>
    </source>
</evidence>
<evidence type="ECO:0000259" key="9">
    <source>
        <dbReference type="PROSITE" id="PS50022"/>
    </source>
</evidence>
<feature type="region of interest" description="Disordered" evidence="7">
    <location>
        <begin position="443"/>
        <end position="564"/>
    </location>
</feature>
<dbReference type="Gene3D" id="2.60.120.200">
    <property type="match status" value="1"/>
</dbReference>
<dbReference type="InterPro" id="IPR008979">
    <property type="entry name" value="Galactose-bd-like_sf"/>
</dbReference>
<evidence type="ECO:0000256" key="7">
    <source>
        <dbReference type="SAM" id="MobiDB-lite"/>
    </source>
</evidence>
<dbReference type="GO" id="GO:0004553">
    <property type="term" value="F:hydrolase activity, hydrolyzing O-glycosyl compounds"/>
    <property type="evidence" value="ECO:0007669"/>
    <property type="project" value="InterPro"/>
</dbReference>
<dbReference type="InterPro" id="IPR050546">
    <property type="entry name" value="Glycosyl_Hydrlase_16"/>
</dbReference>